<evidence type="ECO:0000256" key="1">
    <source>
        <dbReference type="ARBA" id="ARBA00022759"/>
    </source>
</evidence>
<reference evidence="7 8" key="1">
    <citation type="journal article" date="2007" name="Int. J. Syst. Evol. Microbiol.">
        <title>Paenibacillus ginsengarvi sp. nov., isolated from soil from ginseng cultivation.</title>
        <authorList>
            <person name="Yoon M.H."/>
            <person name="Ten L.N."/>
            <person name="Im W.T."/>
        </authorList>
    </citation>
    <scope>NUCLEOTIDE SEQUENCE [LARGE SCALE GENOMIC DNA]</scope>
    <source>
        <strain evidence="7 8">KCTC 13059</strain>
    </source>
</reference>
<dbReference type="PANTHER" id="PTHR46018">
    <property type="entry name" value="ZINC PHOSPHODIESTERASE ELAC PROTEIN 1"/>
    <property type="match status" value="1"/>
</dbReference>
<dbReference type="Pfam" id="PF23023">
    <property type="entry name" value="Anti-Pycsar_Apyc1"/>
    <property type="match status" value="1"/>
</dbReference>
<sequence length="247" mass="28226">MSIKIRMIGTGSAFAKKYFNNNALVTSGDYTLLIDFGITGPLSMYQMNMPLDRIDGVVVTHLHADHIGGLEELMLRLRFDYKKKPTLFIEEHLVQPLWDYSLRGGLEFGAGGTQKLDDFFHIIPLTARKPQEVAPGLRLEIWPTRHFPDMPSYAIILNDKLFYSGDTVFDPNLIGSALERGCDYILHECQLEGQGLFHATLAELLTLPEDVQRKVRLMHYGDHMEQYIGHTGLMTFLHQHETYEFPI</sequence>
<dbReference type="Proteomes" id="UP000282311">
    <property type="component" value="Unassembled WGS sequence"/>
</dbReference>
<comment type="function">
    <text evidence="4">Counteracts the endogenous Pycsar antiviral defense system. Phosphodiesterase that enables metal-dependent hydrolysis of host cyclic nucleotide Pycsar defense signals such as cCMP and cUMP.</text>
</comment>
<dbReference type="PANTHER" id="PTHR46018:SF2">
    <property type="entry name" value="ZINC PHOSPHODIESTERASE ELAC PROTEIN 1"/>
    <property type="match status" value="1"/>
</dbReference>
<evidence type="ECO:0000256" key="3">
    <source>
        <dbReference type="ARBA" id="ARBA00034221"/>
    </source>
</evidence>
<proteinExistence type="predicted"/>
<evidence type="ECO:0000259" key="6">
    <source>
        <dbReference type="SMART" id="SM00849"/>
    </source>
</evidence>
<evidence type="ECO:0000313" key="7">
    <source>
        <dbReference type="EMBL" id="RKN86713.1"/>
    </source>
</evidence>
<name>A0A3B0CMU4_9BACL</name>
<evidence type="ECO:0000256" key="5">
    <source>
        <dbReference type="ARBA" id="ARBA00048505"/>
    </source>
</evidence>
<dbReference type="GO" id="GO:0042781">
    <property type="term" value="F:3'-tRNA processing endoribonuclease activity"/>
    <property type="evidence" value="ECO:0007669"/>
    <property type="project" value="TreeGrafter"/>
</dbReference>
<dbReference type="GO" id="GO:0046872">
    <property type="term" value="F:metal ion binding"/>
    <property type="evidence" value="ECO:0007669"/>
    <property type="project" value="UniProtKB-KW"/>
</dbReference>
<evidence type="ECO:0000256" key="4">
    <source>
        <dbReference type="ARBA" id="ARBA00034301"/>
    </source>
</evidence>
<dbReference type="RefSeq" id="WP_120745420.1">
    <property type="nucleotide sequence ID" value="NZ_RBAH01000001.1"/>
</dbReference>
<keyword evidence="1" id="KW-0540">Nuclease</keyword>
<comment type="catalytic activity">
    <reaction evidence="3">
        <text>3',5'-cyclic CMP + H2O = CMP + H(+)</text>
        <dbReference type="Rhea" id="RHEA:72675"/>
        <dbReference type="ChEBI" id="CHEBI:15377"/>
        <dbReference type="ChEBI" id="CHEBI:15378"/>
        <dbReference type="ChEBI" id="CHEBI:58003"/>
        <dbReference type="ChEBI" id="CHEBI:60377"/>
    </reaction>
    <physiologicalReaction direction="left-to-right" evidence="3">
        <dbReference type="Rhea" id="RHEA:72676"/>
    </physiologicalReaction>
</comment>
<dbReference type="AlphaFoldDB" id="A0A3B0CMU4"/>
<keyword evidence="2" id="KW-0862">Zinc</keyword>
<keyword evidence="8" id="KW-1185">Reference proteome</keyword>
<comment type="caution">
    <text evidence="7">The sequence shown here is derived from an EMBL/GenBank/DDBJ whole genome shotgun (WGS) entry which is preliminary data.</text>
</comment>
<keyword evidence="7" id="KW-0378">Hydrolase</keyword>
<gene>
    <name evidence="7" type="ORF">D7M11_01790</name>
</gene>
<dbReference type="SUPFAM" id="SSF56281">
    <property type="entry name" value="Metallo-hydrolase/oxidoreductase"/>
    <property type="match status" value="1"/>
</dbReference>
<dbReference type="OrthoDB" id="9803916at2"/>
<dbReference type="SMART" id="SM00849">
    <property type="entry name" value="Lactamase_B"/>
    <property type="match status" value="1"/>
</dbReference>
<dbReference type="InterPro" id="IPR001279">
    <property type="entry name" value="Metallo-B-lactamas"/>
</dbReference>
<protein>
    <submittedName>
        <fullName evidence="7">MBL fold metallo-hydrolase</fullName>
    </submittedName>
</protein>
<dbReference type="InterPro" id="IPR036866">
    <property type="entry name" value="RibonucZ/Hydroxyglut_hydro"/>
</dbReference>
<feature type="domain" description="Metallo-beta-lactamase" evidence="6">
    <location>
        <begin position="19"/>
        <end position="219"/>
    </location>
</feature>
<evidence type="ECO:0000256" key="2">
    <source>
        <dbReference type="ARBA" id="ARBA00022833"/>
    </source>
</evidence>
<keyword evidence="1" id="KW-0255">Endonuclease</keyword>
<organism evidence="7 8">
    <name type="scientific">Paenibacillus ginsengarvi</name>
    <dbReference type="NCBI Taxonomy" id="400777"/>
    <lineage>
        <taxon>Bacteria</taxon>
        <taxon>Bacillati</taxon>
        <taxon>Bacillota</taxon>
        <taxon>Bacilli</taxon>
        <taxon>Bacillales</taxon>
        <taxon>Paenibacillaceae</taxon>
        <taxon>Paenibacillus</taxon>
    </lineage>
</organism>
<evidence type="ECO:0000313" key="8">
    <source>
        <dbReference type="Proteomes" id="UP000282311"/>
    </source>
</evidence>
<comment type="catalytic activity">
    <reaction evidence="5">
        <text>3',5'-cyclic UMP + H2O = UMP + H(+)</text>
        <dbReference type="Rhea" id="RHEA:70575"/>
        <dbReference type="ChEBI" id="CHEBI:15377"/>
        <dbReference type="ChEBI" id="CHEBI:15378"/>
        <dbReference type="ChEBI" id="CHEBI:57865"/>
        <dbReference type="ChEBI" id="CHEBI:184387"/>
    </reaction>
    <physiologicalReaction direction="left-to-right" evidence="5">
        <dbReference type="Rhea" id="RHEA:70576"/>
    </physiologicalReaction>
</comment>
<accession>A0A3B0CMU4</accession>
<dbReference type="Gene3D" id="3.60.15.10">
    <property type="entry name" value="Ribonuclease Z/Hydroxyacylglutathione hydrolase-like"/>
    <property type="match status" value="1"/>
</dbReference>
<dbReference type="EMBL" id="RBAH01000001">
    <property type="protein sequence ID" value="RKN86713.1"/>
    <property type="molecule type" value="Genomic_DNA"/>
</dbReference>